<sequence>MVVTSKWAIKKWEENLRRKLCGPGVGNKTWWSLVKDKQGTGHQESIPPLSKQDGTVTTSSKKAQLLASLLAGKMKVGNPQQPPPQLVKQCKKTVTMVEVTQQKVK</sequence>
<feature type="region of interest" description="Disordered" evidence="1">
    <location>
        <begin position="37"/>
        <end position="57"/>
    </location>
</feature>
<protein>
    <submittedName>
        <fullName evidence="2">Uncharacterized protein</fullName>
    </submittedName>
</protein>
<keyword evidence="3" id="KW-1185">Reference proteome</keyword>
<organism evidence="2 3">
    <name type="scientific">Portunus trituberculatus</name>
    <name type="common">Swimming crab</name>
    <name type="synonym">Neptunus trituberculatus</name>
    <dbReference type="NCBI Taxonomy" id="210409"/>
    <lineage>
        <taxon>Eukaryota</taxon>
        <taxon>Metazoa</taxon>
        <taxon>Ecdysozoa</taxon>
        <taxon>Arthropoda</taxon>
        <taxon>Crustacea</taxon>
        <taxon>Multicrustacea</taxon>
        <taxon>Malacostraca</taxon>
        <taxon>Eumalacostraca</taxon>
        <taxon>Eucarida</taxon>
        <taxon>Decapoda</taxon>
        <taxon>Pleocyemata</taxon>
        <taxon>Brachyura</taxon>
        <taxon>Eubrachyura</taxon>
        <taxon>Portunoidea</taxon>
        <taxon>Portunidae</taxon>
        <taxon>Portuninae</taxon>
        <taxon>Portunus</taxon>
    </lineage>
</organism>
<evidence type="ECO:0000313" key="3">
    <source>
        <dbReference type="Proteomes" id="UP000324222"/>
    </source>
</evidence>
<dbReference type="EMBL" id="VSRR010001640">
    <property type="protein sequence ID" value="MPC26722.1"/>
    <property type="molecule type" value="Genomic_DNA"/>
</dbReference>
<proteinExistence type="predicted"/>
<evidence type="ECO:0000313" key="2">
    <source>
        <dbReference type="EMBL" id="MPC26722.1"/>
    </source>
</evidence>
<reference evidence="2 3" key="1">
    <citation type="submission" date="2019-05" db="EMBL/GenBank/DDBJ databases">
        <title>Another draft genome of Portunus trituberculatus and its Hox gene families provides insights of decapod evolution.</title>
        <authorList>
            <person name="Jeong J.-H."/>
            <person name="Song I."/>
            <person name="Kim S."/>
            <person name="Choi T."/>
            <person name="Kim D."/>
            <person name="Ryu S."/>
            <person name="Kim W."/>
        </authorList>
    </citation>
    <scope>NUCLEOTIDE SEQUENCE [LARGE SCALE GENOMIC DNA]</scope>
    <source>
        <tissue evidence="2">Muscle</tissue>
    </source>
</reference>
<dbReference type="OrthoDB" id="6756650at2759"/>
<dbReference type="Proteomes" id="UP000324222">
    <property type="component" value="Unassembled WGS sequence"/>
</dbReference>
<gene>
    <name evidence="2" type="ORF">E2C01_019869</name>
</gene>
<dbReference type="AlphaFoldDB" id="A0A5B7DYE5"/>
<accession>A0A5B7DYE5</accession>
<evidence type="ECO:0000256" key="1">
    <source>
        <dbReference type="SAM" id="MobiDB-lite"/>
    </source>
</evidence>
<name>A0A5B7DYE5_PORTR</name>
<comment type="caution">
    <text evidence="2">The sequence shown here is derived from an EMBL/GenBank/DDBJ whole genome shotgun (WGS) entry which is preliminary data.</text>
</comment>